<keyword evidence="2" id="KW-1185">Reference proteome</keyword>
<dbReference type="PROSITE" id="PS51257">
    <property type="entry name" value="PROKAR_LIPOPROTEIN"/>
    <property type="match status" value="1"/>
</dbReference>
<name>A0A5C4V6N8_9ACTN</name>
<proteinExistence type="predicted"/>
<dbReference type="EMBL" id="VDLX02000028">
    <property type="protein sequence ID" value="KAB8186854.1"/>
    <property type="molecule type" value="Genomic_DNA"/>
</dbReference>
<dbReference type="Proteomes" id="UP000312512">
    <property type="component" value="Unassembled WGS sequence"/>
</dbReference>
<dbReference type="AlphaFoldDB" id="A0A5C4V6N8"/>
<organism evidence="1 2">
    <name type="scientific">Nonomuraea phyllanthi</name>
    <dbReference type="NCBI Taxonomy" id="2219224"/>
    <lineage>
        <taxon>Bacteria</taxon>
        <taxon>Bacillati</taxon>
        <taxon>Actinomycetota</taxon>
        <taxon>Actinomycetes</taxon>
        <taxon>Streptosporangiales</taxon>
        <taxon>Streptosporangiaceae</taxon>
        <taxon>Nonomuraea</taxon>
    </lineage>
</organism>
<evidence type="ECO:0000313" key="2">
    <source>
        <dbReference type="Proteomes" id="UP000312512"/>
    </source>
</evidence>
<protein>
    <submittedName>
        <fullName evidence="1">Uncharacterized protein</fullName>
    </submittedName>
</protein>
<gene>
    <name evidence="1" type="ORF">FH608_046025</name>
</gene>
<sequence>MSASLRAVASAANSGASISCNKPTGTEAGDLLLAFHTADVGTLAAMTTPTGGTTWTLLRQQQWVGGDPGTKVWWKIAGASEPASYGFVQSSNADGVVGIAAVMSAATTTPVSASSASSTSSTSIPSPSITPTGADDLELRWAASKAVIGGALTWTPPATYTERVDRQSNTFTSATLATKQLSSGAASGIQNFTISSATGAHMGLTVAVATMPFHTSKPLVFGQAIQRAAFY</sequence>
<dbReference type="OrthoDB" id="3544520at2"/>
<evidence type="ECO:0000313" key="1">
    <source>
        <dbReference type="EMBL" id="KAB8186854.1"/>
    </source>
</evidence>
<comment type="caution">
    <text evidence="1">The sequence shown here is derived from an EMBL/GenBank/DDBJ whole genome shotgun (WGS) entry which is preliminary data.</text>
</comment>
<reference evidence="1 2" key="1">
    <citation type="submission" date="2019-10" db="EMBL/GenBank/DDBJ databases">
        <title>Nonomuraea sp. nov., isolated from Phyllanthus amarus.</title>
        <authorList>
            <person name="Klykleung N."/>
            <person name="Tanasupawat S."/>
        </authorList>
    </citation>
    <scope>NUCLEOTIDE SEQUENCE [LARGE SCALE GENOMIC DNA]</scope>
    <source>
        <strain evidence="1 2">PA1-10</strain>
    </source>
</reference>
<accession>A0A5C4V6N8</accession>
<dbReference type="RefSeq" id="WP_139637518.1">
    <property type="nucleotide sequence ID" value="NZ_VDLX02000028.1"/>
</dbReference>